<dbReference type="SUPFAM" id="SSF52058">
    <property type="entry name" value="L domain-like"/>
    <property type="match status" value="1"/>
</dbReference>
<dbReference type="AlphaFoldDB" id="A0A6B2L8S3"/>
<dbReference type="GO" id="GO:0031146">
    <property type="term" value="P:SCF-dependent proteasomal ubiquitin-dependent protein catabolic process"/>
    <property type="evidence" value="ECO:0007669"/>
    <property type="project" value="TreeGrafter"/>
</dbReference>
<dbReference type="PROSITE" id="PS51450">
    <property type="entry name" value="LRR"/>
    <property type="match status" value="1"/>
</dbReference>
<organism evidence="1">
    <name type="scientific">Arcella intermedia</name>
    <dbReference type="NCBI Taxonomy" id="1963864"/>
    <lineage>
        <taxon>Eukaryota</taxon>
        <taxon>Amoebozoa</taxon>
        <taxon>Tubulinea</taxon>
        <taxon>Elardia</taxon>
        <taxon>Arcellinida</taxon>
        <taxon>Sphaerothecina</taxon>
        <taxon>Arcellidae</taxon>
        <taxon>Arcella</taxon>
    </lineage>
</organism>
<dbReference type="GO" id="GO:0019005">
    <property type="term" value="C:SCF ubiquitin ligase complex"/>
    <property type="evidence" value="ECO:0007669"/>
    <property type="project" value="TreeGrafter"/>
</dbReference>
<reference evidence="1" key="1">
    <citation type="journal article" date="2020" name="J. Eukaryot. Microbiol.">
        <title>De novo Sequencing, Assembly and Annotation of the Transcriptome for the Free-Living Testate Amoeba Arcella intermedia.</title>
        <authorList>
            <person name="Ribeiro G.M."/>
            <person name="Porfirio-Sousa A.L."/>
            <person name="Maurer-Alcala X.X."/>
            <person name="Katz L.A."/>
            <person name="Lahr D.J.G."/>
        </authorList>
    </citation>
    <scope>NUCLEOTIDE SEQUENCE</scope>
</reference>
<accession>A0A6B2L8S3</accession>
<dbReference type="Gene3D" id="3.80.10.10">
    <property type="entry name" value="Ribonuclease Inhibitor"/>
    <property type="match status" value="3"/>
</dbReference>
<sequence length="351" mass="38695">MGHSNVRWLVISNFSQVVHLASPLEGLLLHKLKLSHCNKIKTISSLASLTSLQSLKLVYCPEIRDLSPILPYSSNLTKLDLSGSKRITAASFSNVAAHFTERMEQLVVDFSHRIQLATISMPINRWNLKELGAVCCDIVTPNITILTSSLVKLDLEGCNVTDAILQVISRNCVILGDLSLKECPLINSNSLTIINNITTLQKLSLSKCLKIKECDITLPSLSEFEICSTKITQFKCDSTTLKTLDVSGCTSIHLQPFIQSISSSPLQNLWLKGIPLSKDLLESISLNCSNLRILNLTGVIPLDVDYFAEGIAAVAERCLYLERMYLSSSPGLEATIQQIEDNFPMITITCL</sequence>
<dbReference type="PANTHER" id="PTHR13318:SF95">
    <property type="entry name" value="F-BOX PROTEIN YLR352W"/>
    <property type="match status" value="1"/>
</dbReference>
<dbReference type="InterPro" id="IPR032675">
    <property type="entry name" value="LRR_dom_sf"/>
</dbReference>
<name>A0A6B2L8S3_9EUKA</name>
<dbReference type="InterPro" id="IPR001611">
    <property type="entry name" value="Leu-rich_rpt"/>
</dbReference>
<evidence type="ECO:0008006" key="2">
    <source>
        <dbReference type="Google" id="ProtNLM"/>
    </source>
</evidence>
<proteinExistence type="predicted"/>
<dbReference type="Pfam" id="PF13516">
    <property type="entry name" value="LRR_6"/>
    <property type="match status" value="2"/>
</dbReference>
<dbReference type="EMBL" id="GIBP01004249">
    <property type="protein sequence ID" value="NDV33218.1"/>
    <property type="molecule type" value="Transcribed_RNA"/>
</dbReference>
<protein>
    <recommendedName>
        <fullName evidence="2">F-box domain-containing protein</fullName>
    </recommendedName>
</protein>
<evidence type="ECO:0000313" key="1">
    <source>
        <dbReference type="EMBL" id="NDV33218.1"/>
    </source>
</evidence>
<dbReference type="PANTHER" id="PTHR13318">
    <property type="entry name" value="PARTNER OF PAIRED, ISOFORM B-RELATED"/>
    <property type="match status" value="1"/>
</dbReference>